<dbReference type="EMBL" id="UYRU01064228">
    <property type="protein sequence ID" value="VDN15964.1"/>
    <property type="molecule type" value="Genomic_DNA"/>
</dbReference>
<dbReference type="SUPFAM" id="SSF117281">
    <property type="entry name" value="Kelch motif"/>
    <property type="match status" value="1"/>
</dbReference>
<keyword evidence="2" id="KW-1185">Reference proteome</keyword>
<proteinExistence type="predicted"/>
<evidence type="ECO:0000313" key="1">
    <source>
        <dbReference type="EMBL" id="VDN15964.1"/>
    </source>
</evidence>
<reference evidence="1 2" key="1">
    <citation type="submission" date="2018-11" db="EMBL/GenBank/DDBJ databases">
        <authorList>
            <consortium name="Pathogen Informatics"/>
        </authorList>
    </citation>
    <scope>NUCLEOTIDE SEQUENCE [LARGE SCALE GENOMIC DNA]</scope>
</reference>
<dbReference type="InterPro" id="IPR015915">
    <property type="entry name" value="Kelch-typ_b-propeller"/>
</dbReference>
<evidence type="ECO:0000313" key="2">
    <source>
        <dbReference type="Proteomes" id="UP000281553"/>
    </source>
</evidence>
<accession>A0A3P7LGN5</accession>
<protein>
    <submittedName>
        <fullName evidence="1">Uncharacterized protein</fullName>
    </submittedName>
</protein>
<gene>
    <name evidence="1" type="ORF">DILT_LOCUS11795</name>
</gene>
<sequence>MPKEARWRERESLAVGRRHHATVVLEAGSQTLLGVFGGFNKGCSLSCELYDVSHDR</sequence>
<organism evidence="1 2">
    <name type="scientific">Dibothriocephalus latus</name>
    <name type="common">Fish tapeworm</name>
    <name type="synonym">Diphyllobothrium latum</name>
    <dbReference type="NCBI Taxonomy" id="60516"/>
    <lineage>
        <taxon>Eukaryota</taxon>
        <taxon>Metazoa</taxon>
        <taxon>Spiralia</taxon>
        <taxon>Lophotrochozoa</taxon>
        <taxon>Platyhelminthes</taxon>
        <taxon>Cestoda</taxon>
        <taxon>Eucestoda</taxon>
        <taxon>Diphyllobothriidea</taxon>
        <taxon>Diphyllobothriidae</taxon>
        <taxon>Dibothriocephalus</taxon>
    </lineage>
</organism>
<dbReference type="Proteomes" id="UP000281553">
    <property type="component" value="Unassembled WGS sequence"/>
</dbReference>
<name>A0A3P7LGN5_DIBLA</name>
<dbReference type="AlphaFoldDB" id="A0A3P7LGN5"/>